<dbReference type="Proteomes" id="UP000586926">
    <property type="component" value="Unassembled WGS sequence"/>
</dbReference>
<dbReference type="EMBL" id="VZTA01003819">
    <property type="protein sequence ID" value="NXA59713.1"/>
    <property type="molecule type" value="Genomic_DNA"/>
</dbReference>
<dbReference type="GO" id="GO:0003341">
    <property type="term" value="P:cilium movement"/>
    <property type="evidence" value="ECO:0007669"/>
    <property type="project" value="TreeGrafter"/>
</dbReference>
<dbReference type="InterPro" id="IPR033305">
    <property type="entry name" value="Hydin-like"/>
</dbReference>
<comment type="caution">
    <text evidence="3">The sequence shown here is derived from an EMBL/GenBank/DDBJ whole genome shotgun (WGS) entry which is preliminary data.</text>
</comment>
<gene>
    <name evidence="3" type="primary">Hydin_2</name>
    <name evidence="3" type="ORF">MOHOCH_R15055</name>
</gene>
<dbReference type="InterPro" id="IPR033768">
    <property type="entry name" value="Hydin_ADK"/>
</dbReference>
<keyword evidence="4" id="KW-1185">Reference proteome</keyword>
<dbReference type="Gene3D" id="3.40.50.300">
    <property type="entry name" value="P-loop containing nucleotide triphosphate hydrolases"/>
    <property type="match status" value="1"/>
</dbReference>
<evidence type="ECO:0000256" key="1">
    <source>
        <dbReference type="SAM" id="Coils"/>
    </source>
</evidence>
<dbReference type="PANTHER" id="PTHR23053:SF0">
    <property type="entry name" value="HYDROCEPHALUS-INDUCING PROTEIN HOMOLOG"/>
    <property type="match status" value="1"/>
</dbReference>
<feature type="non-terminal residue" evidence="3">
    <location>
        <position position="1"/>
    </location>
</feature>
<keyword evidence="1" id="KW-0175">Coiled coil</keyword>
<dbReference type="InterPro" id="IPR027417">
    <property type="entry name" value="P-loop_NTPase"/>
</dbReference>
<dbReference type="GO" id="GO:1904158">
    <property type="term" value="P:axonemal central apparatus assembly"/>
    <property type="evidence" value="ECO:0007669"/>
    <property type="project" value="TreeGrafter"/>
</dbReference>
<feature type="non-terminal residue" evidence="3">
    <location>
        <position position="196"/>
    </location>
</feature>
<dbReference type="PANTHER" id="PTHR23053">
    <property type="entry name" value="DLEC1 DELETED IN LUNG AND ESOPHAGEAL CANCER 1"/>
    <property type="match status" value="1"/>
</dbReference>
<name>A0A7K7X2K0_9PASS</name>
<accession>A0A7K7X2K0</accession>
<dbReference type="AlphaFoldDB" id="A0A7K7X2K0"/>
<reference evidence="3 4" key="1">
    <citation type="submission" date="2019-09" db="EMBL/GenBank/DDBJ databases">
        <title>Bird 10,000 Genomes (B10K) Project - Family phase.</title>
        <authorList>
            <person name="Zhang G."/>
        </authorList>
    </citation>
    <scope>NUCLEOTIDE SEQUENCE [LARGE SCALE GENOMIC DNA]</scope>
    <source>
        <strain evidence="3">B10K-DU-030-22</strain>
        <tissue evidence="3">Blood</tissue>
    </source>
</reference>
<evidence type="ECO:0000313" key="4">
    <source>
        <dbReference type="Proteomes" id="UP000586926"/>
    </source>
</evidence>
<dbReference type="SUPFAM" id="SSF52540">
    <property type="entry name" value="P-loop containing nucleoside triphosphate hydrolases"/>
    <property type="match status" value="1"/>
</dbReference>
<feature type="coiled-coil region" evidence="1">
    <location>
        <begin position="70"/>
        <end position="102"/>
    </location>
</feature>
<feature type="domain" description="Hydin adenylate kinase-like" evidence="2">
    <location>
        <begin position="157"/>
        <end position="195"/>
    </location>
</feature>
<sequence>SDRLEATVVVKNPCKFPIEFYSLDFDEQYLVEEELLRMAVGSKSSKTILMPPRAVGETLPPEVLEDCEAQKKLKAHQAELKAQQAELKAQQAELKAKAEAKAKVMGTAPGQKNTYQRTVTFYPEPLVKVLGNPISRAIMRLRGVDPSLERQRKGIVVIVHGAPRSGKSEIAANLCYHYDAEYLSLDAVVKEAIAND</sequence>
<protein>
    <submittedName>
        <fullName evidence="3">HYDIN protein</fullName>
    </submittedName>
</protein>
<organism evidence="3 4">
    <name type="scientific">Mohoua ochrocephala</name>
    <dbReference type="NCBI Taxonomy" id="874463"/>
    <lineage>
        <taxon>Eukaryota</taxon>
        <taxon>Metazoa</taxon>
        <taxon>Chordata</taxon>
        <taxon>Craniata</taxon>
        <taxon>Vertebrata</taxon>
        <taxon>Euteleostomi</taxon>
        <taxon>Archelosauria</taxon>
        <taxon>Archosauria</taxon>
        <taxon>Dinosauria</taxon>
        <taxon>Saurischia</taxon>
        <taxon>Theropoda</taxon>
        <taxon>Coelurosauria</taxon>
        <taxon>Aves</taxon>
        <taxon>Neognathae</taxon>
        <taxon>Neoaves</taxon>
        <taxon>Telluraves</taxon>
        <taxon>Australaves</taxon>
        <taxon>Passeriformes</taxon>
        <taxon>Meliphagoidea</taxon>
        <taxon>Acanthizidae</taxon>
        <taxon>Mohoua</taxon>
    </lineage>
</organism>
<evidence type="ECO:0000259" key="2">
    <source>
        <dbReference type="Pfam" id="PF17213"/>
    </source>
</evidence>
<dbReference type="GO" id="GO:0005930">
    <property type="term" value="C:axoneme"/>
    <property type="evidence" value="ECO:0007669"/>
    <property type="project" value="TreeGrafter"/>
</dbReference>
<dbReference type="Pfam" id="PF17213">
    <property type="entry name" value="Hydin_ADK"/>
    <property type="match status" value="1"/>
</dbReference>
<evidence type="ECO:0000313" key="3">
    <source>
        <dbReference type="EMBL" id="NXA59713.1"/>
    </source>
</evidence>
<proteinExistence type="predicted"/>